<dbReference type="EMBL" id="PGEZ01000001">
    <property type="protein sequence ID" value="PJJ56884.1"/>
    <property type="molecule type" value="Genomic_DNA"/>
</dbReference>
<dbReference type="AlphaFoldDB" id="A0A0B2BMK1"/>
<keyword evidence="3" id="KW-1185">Reference proteome</keyword>
<feature type="transmembrane region" description="Helical" evidence="1">
    <location>
        <begin position="37"/>
        <end position="59"/>
    </location>
</feature>
<sequence length="124" mass="12588">MSEIVGYALLLVTAVVAGSFAWAAWRRPADAHGADRLALSSAAVQAVAALLVARSLAPWLTMPAWLAWACWLPCVGLLAAGLAGLAVRWPGLPPVPSGADGRRRRIAGSITGIAVGAAIAALAL</sequence>
<organism evidence="2 3">
    <name type="scientific">Mumia flava</name>
    <dbReference type="NCBI Taxonomy" id="1348852"/>
    <lineage>
        <taxon>Bacteria</taxon>
        <taxon>Bacillati</taxon>
        <taxon>Actinomycetota</taxon>
        <taxon>Actinomycetes</taxon>
        <taxon>Propionibacteriales</taxon>
        <taxon>Nocardioidaceae</taxon>
        <taxon>Mumia</taxon>
    </lineage>
</organism>
<evidence type="ECO:0000313" key="3">
    <source>
        <dbReference type="Proteomes" id="UP000230842"/>
    </source>
</evidence>
<protein>
    <submittedName>
        <fullName evidence="2">Uncharacterized protein</fullName>
    </submittedName>
</protein>
<reference evidence="2 3" key="1">
    <citation type="submission" date="2017-11" db="EMBL/GenBank/DDBJ databases">
        <title>Genomic Encyclopedia of Archaeal and Bacterial Type Strains, Phase II (KMG-II): From Individual Species to Whole Genera.</title>
        <authorList>
            <person name="Goeker M."/>
        </authorList>
    </citation>
    <scope>NUCLEOTIDE SEQUENCE [LARGE SCALE GENOMIC DNA]</scope>
    <source>
        <strain evidence="2 3">DSM 27763</strain>
    </source>
</reference>
<evidence type="ECO:0000313" key="2">
    <source>
        <dbReference type="EMBL" id="PJJ56884.1"/>
    </source>
</evidence>
<feature type="transmembrane region" description="Helical" evidence="1">
    <location>
        <begin position="6"/>
        <end position="25"/>
    </location>
</feature>
<gene>
    <name evidence="2" type="ORF">CLV56_1099</name>
</gene>
<feature type="transmembrane region" description="Helical" evidence="1">
    <location>
        <begin position="106"/>
        <end position="123"/>
    </location>
</feature>
<proteinExistence type="predicted"/>
<keyword evidence="1" id="KW-0472">Membrane</keyword>
<dbReference type="RefSeq" id="WP_039342929.1">
    <property type="nucleotide sequence ID" value="NZ_PGEZ01000001.1"/>
</dbReference>
<comment type="caution">
    <text evidence="2">The sequence shown here is derived from an EMBL/GenBank/DDBJ whole genome shotgun (WGS) entry which is preliminary data.</text>
</comment>
<keyword evidence="1" id="KW-0812">Transmembrane</keyword>
<feature type="transmembrane region" description="Helical" evidence="1">
    <location>
        <begin position="65"/>
        <end position="85"/>
    </location>
</feature>
<accession>A0A0B2BMK1</accession>
<keyword evidence="1" id="KW-1133">Transmembrane helix</keyword>
<evidence type="ECO:0000256" key="1">
    <source>
        <dbReference type="SAM" id="Phobius"/>
    </source>
</evidence>
<dbReference type="Proteomes" id="UP000230842">
    <property type="component" value="Unassembled WGS sequence"/>
</dbReference>
<name>A0A0B2BMK1_9ACTN</name>